<feature type="binding site" evidence="5">
    <location>
        <begin position="32"/>
        <end position="37"/>
    </location>
    <ligand>
        <name>ATP</name>
        <dbReference type="ChEBI" id="CHEBI:30616"/>
    </ligand>
</feature>
<keyword evidence="4 5" id="KW-0418">Kinase</keyword>
<dbReference type="Pfam" id="PF00406">
    <property type="entry name" value="ADK"/>
    <property type="match status" value="1"/>
</dbReference>
<feature type="binding site" evidence="5">
    <location>
        <position position="186"/>
    </location>
    <ligand>
        <name>AMP</name>
        <dbReference type="ChEBI" id="CHEBI:456215"/>
    </ligand>
</feature>
<proteinExistence type="inferred from homology"/>
<dbReference type="GO" id="GO:0005737">
    <property type="term" value="C:cytoplasm"/>
    <property type="evidence" value="ECO:0007669"/>
    <property type="project" value="UniProtKB-SubCell"/>
</dbReference>
<feature type="binding site" evidence="5">
    <location>
        <position position="58"/>
    </location>
    <ligand>
        <name>AMP</name>
        <dbReference type="ChEBI" id="CHEBI:456215"/>
    </ligand>
</feature>
<dbReference type="GO" id="GO:0044209">
    <property type="term" value="P:AMP salvage"/>
    <property type="evidence" value="ECO:0007669"/>
    <property type="project" value="UniProtKB-UniRule"/>
</dbReference>
<dbReference type="InterPro" id="IPR000850">
    <property type="entry name" value="Adenylat/UMP-CMP_kin"/>
</dbReference>
<comment type="caution">
    <text evidence="5">Lacks conserved residue(s) required for the propagation of feature annotation.</text>
</comment>
<dbReference type="SUPFAM" id="SSF52540">
    <property type="entry name" value="P-loop containing nucleoside triphosphate hydrolases"/>
    <property type="match status" value="1"/>
</dbReference>
<dbReference type="Gene3D" id="3.40.50.300">
    <property type="entry name" value="P-loop containing nucleotide triphosphate hydrolases"/>
    <property type="match status" value="1"/>
</dbReference>
<feature type="region of interest" description="NMP" evidence="5">
    <location>
        <begin position="52"/>
        <end position="81"/>
    </location>
</feature>
<keyword evidence="5" id="KW-0963">Cytoplasm</keyword>
<dbReference type="Proteomes" id="UP000178991">
    <property type="component" value="Unassembled WGS sequence"/>
</dbReference>
<dbReference type="EC" id="2.7.4.3" evidence="5 7"/>
<comment type="domain">
    <text evidence="5">Consists of three domains, a large central CORE domain and two small peripheral domains, NMPbind and LID, which undergo movements during catalysis. The LID domain closes over the site of phosphoryl transfer upon ATP binding. Assembling and dissambling the active center during each catalytic cycle provides an effective means to prevent ATP hydrolysis.</text>
</comment>
<keyword evidence="1 5" id="KW-0808">Transferase</keyword>
<evidence type="ECO:0000256" key="7">
    <source>
        <dbReference type="RuleBase" id="RU003331"/>
    </source>
</evidence>
<keyword evidence="3 5" id="KW-0547">Nucleotide-binding</keyword>
<evidence type="ECO:0000256" key="1">
    <source>
        <dbReference type="ARBA" id="ARBA00022679"/>
    </source>
</evidence>
<dbReference type="AlphaFoldDB" id="A0A1G2HIS6"/>
<dbReference type="PANTHER" id="PTHR23359">
    <property type="entry name" value="NUCLEOTIDE KINASE"/>
    <property type="match status" value="1"/>
</dbReference>
<comment type="function">
    <text evidence="5">Catalyzes the reversible transfer of the terminal phosphate group between ATP and AMP. Plays an important role in cellular energy homeostasis and in adenine nucleotide metabolism.</text>
</comment>
<dbReference type="GO" id="GO:0004017">
    <property type="term" value="F:AMP kinase activity"/>
    <property type="evidence" value="ECO:0007669"/>
    <property type="project" value="UniProtKB-UniRule"/>
</dbReference>
<name>A0A1G2HIS6_9BACT</name>
<feature type="binding site" evidence="5">
    <location>
        <position position="152"/>
    </location>
    <ligand>
        <name>ATP</name>
        <dbReference type="ChEBI" id="CHEBI:30616"/>
    </ligand>
</feature>
<protein>
    <recommendedName>
        <fullName evidence="5 7">Adenylate kinase</fullName>
        <shortName evidence="5">AK</shortName>
        <ecNumber evidence="5 7">2.7.4.3</ecNumber>
    </recommendedName>
    <alternativeName>
        <fullName evidence="5">ATP-AMP transphosphorylase</fullName>
    </alternativeName>
    <alternativeName>
        <fullName evidence="5">ATP:AMP phosphotransferase</fullName>
    </alternativeName>
    <alternativeName>
        <fullName evidence="5">Adenylate monophosphate kinase</fullName>
    </alternativeName>
</protein>
<comment type="subunit">
    <text evidence="5 7">Monomer.</text>
</comment>
<feature type="binding site" evidence="5">
    <location>
        <position position="225"/>
    </location>
    <ligand>
        <name>ATP</name>
        <dbReference type="ChEBI" id="CHEBI:30616"/>
    </ligand>
</feature>
<dbReference type="CDD" id="cd01428">
    <property type="entry name" value="ADK"/>
    <property type="match status" value="1"/>
</dbReference>
<feature type="binding site" evidence="5">
    <location>
        <position position="197"/>
    </location>
    <ligand>
        <name>AMP</name>
        <dbReference type="ChEBI" id="CHEBI:456215"/>
    </ligand>
</feature>
<dbReference type="PRINTS" id="PR00094">
    <property type="entry name" value="ADENYLTKNASE"/>
</dbReference>
<feature type="binding site" evidence="5">
    <location>
        <position position="53"/>
    </location>
    <ligand>
        <name>AMP</name>
        <dbReference type="ChEBI" id="CHEBI:456215"/>
    </ligand>
</feature>
<organism evidence="8 9">
    <name type="scientific">Candidatus Staskawiczbacteria bacterium RIFCSPHIGHO2_01_FULL_34_27</name>
    <dbReference type="NCBI Taxonomy" id="1802199"/>
    <lineage>
        <taxon>Bacteria</taxon>
        <taxon>Candidatus Staskawicziibacteriota</taxon>
    </lineage>
</organism>
<evidence type="ECO:0000256" key="4">
    <source>
        <dbReference type="ARBA" id="ARBA00022777"/>
    </source>
</evidence>
<comment type="similarity">
    <text evidence="5 6">Belongs to the adenylate kinase family.</text>
</comment>
<evidence type="ECO:0000313" key="8">
    <source>
        <dbReference type="EMBL" id="OGZ62404.1"/>
    </source>
</evidence>
<dbReference type="UniPathway" id="UPA00588">
    <property type="reaction ID" value="UER00649"/>
</dbReference>
<dbReference type="GO" id="GO:0005524">
    <property type="term" value="F:ATP binding"/>
    <property type="evidence" value="ECO:0007669"/>
    <property type="project" value="UniProtKB-UniRule"/>
</dbReference>
<evidence type="ECO:0000256" key="6">
    <source>
        <dbReference type="RuleBase" id="RU003330"/>
    </source>
</evidence>
<sequence length="239" mass="27369">MPSTEIFSKFCARCYFLKKMSKQVIILLGKSGSGKGTQAELLKEKFGFSHIVSGDLLRNRAKKLDFSGKKLSRILTHGGLAPTCIIFKLWLDRIERLENSKNFKGVLLDGNPRKIKEAYLIDEAFEWYEWKNIKAILIDVSDKEASDRLGKRRICQNKKCGKIIPFVGACKDIQKCPKCSGRLAFRNDDNPESVKKRLVWFKTEVQPVVDYYQKTGRLIKVNGEDTIENIFKSILEALK</sequence>
<keyword evidence="5 7" id="KW-0067">ATP-binding</keyword>
<reference evidence="8 9" key="1">
    <citation type="journal article" date="2016" name="Nat. Commun.">
        <title>Thousands of microbial genomes shed light on interconnected biogeochemical processes in an aquifer system.</title>
        <authorList>
            <person name="Anantharaman K."/>
            <person name="Brown C.T."/>
            <person name="Hug L.A."/>
            <person name="Sharon I."/>
            <person name="Castelle C.J."/>
            <person name="Probst A.J."/>
            <person name="Thomas B.C."/>
            <person name="Singh A."/>
            <person name="Wilkins M.J."/>
            <person name="Karaoz U."/>
            <person name="Brodie E.L."/>
            <person name="Williams K.H."/>
            <person name="Hubbard S.S."/>
            <person name="Banfield J.F."/>
        </authorList>
    </citation>
    <scope>NUCLEOTIDE SEQUENCE [LARGE SCALE GENOMIC DNA]</scope>
</reference>
<comment type="catalytic activity">
    <reaction evidence="5 7">
        <text>AMP + ATP = 2 ADP</text>
        <dbReference type="Rhea" id="RHEA:12973"/>
        <dbReference type="ChEBI" id="CHEBI:30616"/>
        <dbReference type="ChEBI" id="CHEBI:456215"/>
        <dbReference type="ChEBI" id="CHEBI:456216"/>
        <dbReference type="EC" id="2.7.4.3"/>
    </reaction>
</comment>
<comment type="caution">
    <text evidence="8">The sequence shown here is derived from an EMBL/GenBank/DDBJ whole genome shotgun (WGS) entry which is preliminary data.</text>
</comment>
<evidence type="ECO:0000313" key="9">
    <source>
        <dbReference type="Proteomes" id="UP000178991"/>
    </source>
</evidence>
<dbReference type="EMBL" id="MHOL01000022">
    <property type="protein sequence ID" value="OGZ62404.1"/>
    <property type="molecule type" value="Genomic_DNA"/>
</dbReference>
<gene>
    <name evidence="5" type="primary">adk</name>
    <name evidence="8" type="ORF">A2639_01015</name>
</gene>
<dbReference type="InterPro" id="IPR027417">
    <property type="entry name" value="P-loop_NTPase"/>
</dbReference>
<comment type="pathway">
    <text evidence="5">Purine metabolism; AMP biosynthesis via salvage pathway; AMP from ADP: step 1/1.</text>
</comment>
<keyword evidence="2 5" id="KW-0545">Nucleotide biosynthesis</keyword>
<dbReference type="HAMAP" id="MF_00235">
    <property type="entry name" value="Adenylate_kinase_Adk"/>
    <property type="match status" value="1"/>
</dbReference>
<accession>A0A1G2HIS6</accession>
<comment type="subcellular location">
    <subcellularLocation>
        <location evidence="5 7">Cytoplasm</location>
    </subcellularLocation>
</comment>
<evidence type="ECO:0000256" key="5">
    <source>
        <dbReference type="HAMAP-Rule" id="MF_00235"/>
    </source>
</evidence>
<evidence type="ECO:0000256" key="2">
    <source>
        <dbReference type="ARBA" id="ARBA00022727"/>
    </source>
</evidence>
<evidence type="ECO:0000256" key="3">
    <source>
        <dbReference type="ARBA" id="ARBA00022741"/>
    </source>
</evidence>